<evidence type="ECO:0000313" key="12">
    <source>
        <dbReference type="Proteomes" id="UP001632038"/>
    </source>
</evidence>
<protein>
    <recommendedName>
        <fullName evidence="2 9">Carbonic anhydrase</fullName>
        <ecNumber evidence="2 9">4.2.1.1</ecNumber>
    </recommendedName>
</protein>
<comment type="cofactor">
    <cofactor evidence="1 9">
        <name>Zn(2+)</name>
        <dbReference type="ChEBI" id="CHEBI:29105"/>
    </cofactor>
</comment>
<comment type="function">
    <text evidence="9">Reversible hydration of carbon dioxide.</text>
</comment>
<dbReference type="Pfam" id="PF00194">
    <property type="entry name" value="Carb_anhydrase"/>
    <property type="match status" value="1"/>
</dbReference>
<keyword evidence="12" id="KW-1185">Reference proteome</keyword>
<feature type="chain" id="PRO_5044526750" description="Carbonic anhydrase" evidence="9">
    <location>
        <begin position="29"/>
        <end position="275"/>
    </location>
</feature>
<keyword evidence="7 9" id="KW-0456">Lyase</keyword>
<sequence length="275" mass="31607">MKSTVFSQSYFIIIFLVLLSVACLTTRAQEVDDEREFSYVQDADNGPAHWGEIRPEWSECNSGRMQSPIDLLDQRVAMGSHLGRLNRDYEPSNATLINRGHDMMLRWINGAGHIEINGTLFQLNQAHWHTPSEHTINGRRYDMELHLVHESNDNRTAVIGIMYKIGRPDSFLSTMQRALSVVARTHEVEKAVGIVNPGLVKFGSRKYYRYIGSLTVPPCTQDIIWTIVRKVRTVSREQVRLIRDAVYDEAEANSRPIQHLHDRHVGLYRPKDNKN</sequence>
<accession>A0ABD3EFC1</accession>
<evidence type="ECO:0000256" key="4">
    <source>
        <dbReference type="ARBA" id="ARBA00022729"/>
    </source>
</evidence>
<dbReference type="PANTHER" id="PTHR18952:SF208">
    <property type="entry name" value="CARBONIC ANHYDRASE XA-RELATED"/>
    <property type="match status" value="1"/>
</dbReference>
<evidence type="ECO:0000256" key="1">
    <source>
        <dbReference type="ARBA" id="ARBA00001947"/>
    </source>
</evidence>
<evidence type="ECO:0000256" key="5">
    <source>
        <dbReference type="ARBA" id="ARBA00022833"/>
    </source>
</evidence>
<comment type="similarity">
    <text evidence="9">Belongs to the alpha-carbonic anhydrase family.</text>
</comment>
<comment type="catalytic activity">
    <reaction evidence="8 9">
        <text>hydrogencarbonate + H(+) = CO2 + H2O</text>
        <dbReference type="Rhea" id="RHEA:10748"/>
        <dbReference type="ChEBI" id="CHEBI:15377"/>
        <dbReference type="ChEBI" id="CHEBI:15378"/>
        <dbReference type="ChEBI" id="CHEBI:16526"/>
        <dbReference type="ChEBI" id="CHEBI:17544"/>
        <dbReference type="EC" id="4.2.1.1"/>
    </reaction>
</comment>
<organism evidence="11 12">
    <name type="scientific">Castilleja foliolosa</name>
    <dbReference type="NCBI Taxonomy" id="1961234"/>
    <lineage>
        <taxon>Eukaryota</taxon>
        <taxon>Viridiplantae</taxon>
        <taxon>Streptophyta</taxon>
        <taxon>Embryophyta</taxon>
        <taxon>Tracheophyta</taxon>
        <taxon>Spermatophyta</taxon>
        <taxon>Magnoliopsida</taxon>
        <taxon>eudicotyledons</taxon>
        <taxon>Gunneridae</taxon>
        <taxon>Pentapetalae</taxon>
        <taxon>asterids</taxon>
        <taxon>lamiids</taxon>
        <taxon>Lamiales</taxon>
        <taxon>Orobanchaceae</taxon>
        <taxon>Pedicularideae</taxon>
        <taxon>Castillejinae</taxon>
        <taxon>Castilleja</taxon>
    </lineage>
</organism>
<evidence type="ECO:0000256" key="7">
    <source>
        <dbReference type="ARBA" id="ARBA00023239"/>
    </source>
</evidence>
<dbReference type="AlphaFoldDB" id="A0ABD3EFC1"/>
<dbReference type="PROSITE" id="PS51144">
    <property type="entry name" value="ALPHA_CA_2"/>
    <property type="match status" value="1"/>
</dbReference>
<dbReference type="InterPro" id="IPR036398">
    <property type="entry name" value="CA_dom_sf"/>
</dbReference>
<dbReference type="SUPFAM" id="SSF51069">
    <property type="entry name" value="Carbonic anhydrase"/>
    <property type="match status" value="1"/>
</dbReference>
<dbReference type="SMART" id="SM01057">
    <property type="entry name" value="Carb_anhydrase"/>
    <property type="match status" value="1"/>
</dbReference>
<feature type="signal peptide" evidence="9">
    <location>
        <begin position="1"/>
        <end position="28"/>
    </location>
</feature>
<keyword evidence="6" id="KW-0325">Glycoprotein</keyword>
<dbReference type="InterPro" id="IPR018338">
    <property type="entry name" value="Carbonic_anhydrase_a-class_CS"/>
</dbReference>
<evidence type="ECO:0000256" key="2">
    <source>
        <dbReference type="ARBA" id="ARBA00012925"/>
    </source>
</evidence>
<evidence type="ECO:0000259" key="10">
    <source>
        <dbReference type="PROSITE" id="PS51144"/>
    </source>
</evidence>
<keyword evidence="5 9" id="KW-0862">Zinc</keyword>
<evidence type="ECO:0000256" key="8">
    <source>
        <dbReference type="ARBA" id="ARBA00048348"/>
    </source>
</evidence>
<dbReference type="InterPro" id="IPR041891">
    <property type="entry name" value="Alpha_CA_prokaryot-like"/>
</dbReference>
<dbReference type="Proteomes" id="UP001632038">
    <property type="component" value="Unassembled WGS sequence"/>
</dbReference>
<dbReference type="InterPro" id="IPR001148">
    <property type="entry name" value="CA_dom"/>
</dbReference>
<evidence type="ECO:0000256" key="9">
    <source>
        <dbReference type="RuleBase" id="RU367011"/>
    </source>
</evidence>
<proteinExistence type="inferred from homology"/>
<dbReference type="PROSITE" id="PS51257">
    <property type="entry name" value="PROKAR_LIPOPROTEIN"/>
    <property type="match status" value="1"/>
</dbReference>
<feature type="domain" description="Alpha-carbonic anhydrase" evidence="10">
    <location>
        <begin position="35"/>
        <end position="269"/>
    </location>
</feature>
<dbReference type="PANTHER" id="PTHR18952">
    <property type="entry name" value="CARBONIC ANHYDRASE"/>
    <property type="match status" value="1"/>
</dbReference>
<keyword evidence="3 9" id="KW-0479">Metal-binding</keyword>
<dbReference type="GO" id="GO:0008270">
    <property type="term" value="F:zinc ion binding"/>
    <property type="evidence" value="ECO:0007669"/>
    <property type="project" value="UniProtKB-UniRule"/>
</dbReference>
<dbReference type="Gene3D" id="3.10.200.10">
    <property type="entry name" value="Alpha carbonic anhydrase"/>
    <property type="match status" value="1"/>
</dbReference>
<dbReference type="CDD" id="cd03124">
    <property type="entry name" value="alpha_CA_prokaryotic_like"/>
    <property type="match status" value="1"/>
</dbReference>
<reference evidence="12" key="1">
    <citation type="journal article" date="2024" name="IScience">
        <title>Strigolactones Initiate the Formation of Haustorium-like Structures in Castilleja.</title>
        <authorList>
            <person name="Buerger M."/>
            <person name="Peterson D."/>
            <person name="Chory J."/>
        </authorList>
    </citation>
    <scope>NUCLEOTIDE SEQUENCE [LARGE SCALE GENOMIC DNA]</scope>
</reference>
<evidence type="ECO:0000313" key="11">
    <source>
        <dbReference type="EMBL" id="KAL3653016.1"/>
    </source>
</evidence>
<dbReference type="FunFam" id="3.10.200.10:FF:000007">
    <property type="entry name" value="Alpha carbonic anhydrase 3"/>
    <property type="match status" value="1"/>
</dbReference>
<gene>
    <name evidence="11" type="ORF">CASFOL_002697</name>
</gene>
<dbReference type="EC" id="4.2.1.1" evidence="2 9"/>
<evidence type="ECO:0000256" key="3">
    <source>
        <dbReference type="ARBA" id="ARBA00022723"/>
    </source>
</evidence>
<name>A0ABD3EFC1_9LAMI</name>
<dbReference type="PROSITE" id="PS00162">
    <property type="entry name" value="ALPHA_CA_1"/>
    <property type="match status" value="1"/>
</dbReference>
<comment type="caution">
    <text evidence="11">The sequence shown here is derived from an EMBL/GenBank/DDBJ whole genome shotgun (WGS) entry which is preliminary data.</text>
</comment>
<dbReference type="EMBL" id="JAVIJP010000005">
    <property type="protein sequence ID" value="KAL3653016.1"/>
    <property type="molecule type" value="Genomic_DNA"/>
</dbReference>
<evidence type="ECO:0000256" key="6">
    <source>
        <dbReference type="ARBA" id="ARBA00023180"/>
    </source>
</evidence>
<dbReference type="InterPro" id="IPR023561">
    <property type="entry name" value="Carbonic_anhydrase_a-class"/>
</dbReference>
<keyword evidence="4 9" id="KW-0732">Signal</keyword>
<dbReference type="GO" id="GO:0004089">
    <property type="term" value="F:carbonate dehydratase activity"/>
    <property type="evidence" value="ECO:0007669"/>
    <property type="project" value="UniProtKB-UniRule"/>
</dbReference>